<sequence>MQYADLLSLNVADLIKLTYNRIVNFLGKRTLAHYRSTAIMLEKSSTLWINSNMLFLCVSLICFNFRTRMFRRSSFRFRESVGAQPESRRRAKKNTTGAVFENGLSPQDSTMAGSSFSCPRSISQSSCAVRSDVSTDQSRAGWSQANTCTNPDESTGESGYETIERPTGPNTSDDETVNDWAKCQSNGLSKKRSRLLAWILQTLNNLNQFRRAWKTGNHTIESGDLPEIPSTTHLADHECMRTEDLWSDEGVIGLPKWDPCQIRAKKYNSVHSVHQRVNPKDQVPILTVCRDAFRIRQLHKKHDLKKVCNKTDFERLPTTDHVSEGINIPQQISDLTQYPVTGDLDSISLTSSSDIIDPIYSHVRDSLDELTQDEGYDNITLLTDEEVDRGVGCEFCWKRNSLQSQHISAHPSAHIYYELNKLKPEGREKEIYTRRHRPDQESSCSSWSIRPVNQTAREGHFGRLSVQEPATEQTRSATPPELPARLYGQSTVNLVNRLRNLLQMRWSVNRLLVAASRPSVKHKQKAATLSGLSDSPQSDCGLLPPRTFCNLGEVLQTSCPTQLTLSNGFRLFRIGRKTLGGKSKCLLHCSSSFNLTETRLEQSETLSGQSEGDRFFEDIRRSPSRQRFFPNEESSLQKPSPEIPNVGPMWTPSLRHDRSDSLGSSTWAIDVVATSRLQSTVTPGPETHIRHIDSEVDIPEATVACHCQTSGSDPGPLRHIFIPSQKHLQQHGNEMPDAKQATTNNTVLKSSYRRTRLPLQNKLTGGEQILTMSPLMERSMEDEDTRQLIGSR</sequence>
<feature type="compositionally biased region" description="Polar residues" evidence="1">
    <location>
        <begin position="468"/>
        <end position="477"/>
    </location>
</feature>
<dbReference type="AlphaFoldDB" id="A0A8T0DKT3"/>
<comment type="caution">
    <text evidence="2">The sequence shown here is derived from an EMBL/GenBank/DDBJ whole genome shotgun (WGS) entry which is preliminary data.</text>
</comment>
<dbReference type="EMBL" id="JTDF01002971">
    <property type="protein sequence ID" value="KAF8568250.1"/>
    <property type="molecule type" value="Genomic_DNA"/>
</dbReference>
<protein>
    <submittedName>
        <fullName evidence="2">Uncharacterized protein</fullName>
    </submittedName>
</protein>
<proteinExistence type="predicted"/>
<feature type="compositionally biased region" description="Polar residues" evidence="1">
    <location>
        <begin position="140"/>
        <end position="157"/>
    </location>
</feature>
<dbReference type="Proteomes" id="UP000699462">
    <property type="component" value="Unassembled WGS sequence"/>
</dbReference>
<feature type="region of interest" description="Disordered" evidence="1">
    <location>
        <begin position="458"/>
        <end position="483"/>
    </location>
</feature>
<evidence type="ECO:0000256" key="1">
    <source>
        <dbReference type="SAM" id="MobiDB-lite"/>
    </source>
</evidence>
<name>A0A8T0DKT3_9TREM</name>
<dbReference type="OrthoDB" id="6246888at2759"/>
<keyword evidence="3" id="KW-1185">Reference proteome</keyword>
<accession>A0A8T0DKT3</accession>
<feature type="region of interest" description="Disordered" evidence="1">
    <location>
        <begin position="140"/>
        <end position="178"/>
    </location>
</feature>
<reference evidence="2 3" key="1">
    <citation type="submission" date="2019-07" db="EMBL/GenBank/DDBJ databases">
        <title>Annotation for the trematode Paragonimus westermani.</title>
        <authorList>
            <person name="Choi Y.-J."/>
        </authorList>
    </citation>
    <scope>NUCLEOTIDE SEQUENCE [LARGE SCALE GENOMIC DNA]</scope>
    <source>
        <strain evidence="2">180907_Pwestermani</strain>
    </source>
</reference>
<gene>
    <name evidence="2" type="ORF">P879_01105</name>
</gene>
<organism evidence="2 3">
    <name type="scientific">Paragonimus westermani</name>
    <dbReference type="NCBI Taxonomy" id="34504"/>
    <lineage>
        <taxon>Eukaryota</taxon>
        <taxon>Metazoa</taxon>
        <taxon>Spiralia</taxon>
        <taxon>Lophotrochozoa</taxon>
        <taxon>Platyhelminthes</taxon>
        <taxon>Trematoda</taxon>
        <taxon>Digenea</taxon>
        <taxon>Plagiorchiida</taxon>
        <taxon>Troglotremata</taxon>
        <taxon>Troglotrematidae</taxon>
        <taxon>Paragonimus</taxon>
    </lineage>
</organism>
<evidence type="ECO:0000313" key="3">
    <source>
        <dbReference type="Proteomes" id="UP000699462"/>
    </source>
</evidence>
<evidence type="ECO:0000313" key="2">
    <source>
        <dbReference type="EMBL" id="KAF8568250.1"/>
    </source>
</evidence>